<evidence type="ECO:0000256" key="3">
    <source>
        <dbReference type="ARBA" id="ARBA00022763"/>
    </source>
</evidence>
<evidence type="ECO:0000256" key="4">
    <source>
        <dbReference type="ARBA" id="ARBA00022840"/>
    </source>
</evidence>
<dbReference type="SUPFAM" id="SSF53150">
    <property type="entry name" value="DNA repair protein MutS, domain II"/>
    <property type="match status" value="1"/>
</dbReference>
<dbReference type="EMBL" id="JANCYW010000005">
    <property type="protein sequence ID" value="KAK4535677.1"/>
    <property type="molecule type" value="Genomic_DNA"/>
</dbReference>
<sequence length="1063" mass="116903">MERHEYVKELGAFAAASSSIGFRGVCGRVERCTVGGPQHCASRVLGVVRHQKRSWHSFFSHQDGGRSSQAMGSRLRHARLRGCPDRPTLHRRLLGCTEERPTAHRPLDIHHNDELDLACRQSFRTVDRDKLTPLFRHYISVKEAHPDAVLMYQCGDFFEAFFEDAHTLHEKLELALTGKEAGKEIGRVPMAGVPVASLDRYCAALLALGYAVAVVEQVEEVDGDRRPTDGTLLRRELTRRMTPGTVMEAALLDARRNNYLAAVCPASVLSPASPADEIGLAYVDVSTGELAVTVVHDADEAAAELSRVSPSEVLLPRGCPSMEQRIRHAVTGMSVSLRPVDEFAPDAARAGLARRFGSVEAALAADSSAPDAVQLAPVGALLAFLRQTLECVESSASAADPSTPQGSSGWRPPVPLQPLRVYRLQSHLILDATAIRNLEILTSIRDGRSARGSLLWALDATVTAMGGRLLRRWLTRPSRDRRLIERRLDRVQHWSTAHRQRERLRAGLRRVADLERLAGRVGTQRANPRELYTLAVSLSQVPMLLEMAAAVGVERDSDLCTTPPRLWTPAEQALFRLAYRAVHEAFLSPDEELNVEAAERLPPELRTKRKGSGRASAPAIAVPFKRPSVQDARPIFRRGYHPELDELRDRANGDLEWIARYEAAERQRTGISQLRVGYHSLHGYFLQIPRRLVLAADTAASGGGIALPSDYSRRQTLKAVERYVTPELRAREQAILGAKAQAVWKEWQLYLELQAQFAERVSVVRTLCAELAELDVLLGFAEVAARHGYCRPAFLSEEDVAATDEPPRRLEIEDGRHPVVERTLPPETPFVPNSIRIGDGHIDLMLLMGANSSGKSVFLRQVALVQVMAQCGSFVPARRATLSLSDRIFTRVGAVDDIAAAQSTFVVEMSETSAILRHATRASLVLLDEVGRGTATADGVAIAQAVAEHLASPSVRARCIFATHFHELASLEAALPNVATFRMAVLEQPTADVVDRNDSRIVFLHRVERGAASHSFGIEVARMCGLPEAVLHRARTLLTERQSPERMSSEPDIENGAADSTAS</sequence>
<dbReference type="InterPro" id="IPR036187">
    <property type="entry name" value="DNA_mismatch_repair_MutS_sf"/>
</dbReference>
<comment type="caution">
    <text evidence="10">The sequence shown here is derived from an EMBL/GenBank/DDBJ whole genome shotgun (WGS) entry which is preliminary data.</text>
</comment>
<keyword evidence="11" id="KW-1185">Reference proteome</keyword>
<keyword evidence="5 7" id="KW-0238">DNA-binding</keyword>
<dbReference type="Pfam" id="PF00488">
    <property type="entry name" value="MutS_V"/>
    <property type="match status" value="1"/>
</dbReference>
<dbReference type="InterPro" id="IPR007696">
    <property type="entry name" value="DNA_mismatch_repair_MutS_core"/>
</dbReference>
<dbReference type="Gene3D" id="3.30.420.110">
    <property type="entry name" value="MutS, connector domain"/>
    <property type="match status" value="1"/>
</dbReference>
<gene>
    <name evidence="10" type="ORF">CDCA_CDCA05G1702</name>
</gene>
<evidence type="ECO:0000256" key="7">
    <source>
        <dbReference type="RuleBase" id="RU003756"/>
    </source>
</evidence>
<evidence type="ECO:0000256" key="8">
    <source>
        <dbReference type="SAM" id="MobiDB-lite"/>
    </source>
</evidence>
<feature type="region of interest" description="Disordered" evidence="8">
    <location>
        <begin position="1039"/>
        <end position="1063"/>
    </location>
</feature>
<dbReference type="PROSITE" id="PS00486">
    <property type="entry name" value="DNA_MISMATCH_REPAIR_2"/>
    <property type="match status" value="1"/>
</dbReference>
<dbReference type="InterPro" id="IPR000432">
    <property type="entry name" value="DNA_mismatch_repair_MutS_C"/>
</dbReference>
<evidence type="ECO:0000256" key="1">
    <source>
        <dbReference type="ARBA" id="ARBA00006271"/>
    </source>
</evidence>
<dbReference type="Pfam" id="PF05192">
    <property type="entry name" value="MutS_III"/>
    <property type="match status" value="1"/>
</dbReference>
<evidence type="ECO:0000313" key="11">
    <source>
        <dbReference type="Proteomes" id="UP001301350"/>
    </source>
</evidence>
<accession>A0AAV9ITM8</accession>
<dbReference type="GO" id="GO:0006298">
    <property type="term" value="P:mismatch repair"/>
    <property type="evidence" value="ECO:0007669"/>
    <property type="project" value="InterPro"/>
</dbReference>
<dbReference type="Pfam" id="PF05190">
    <property type="entry name" value="MutS_IV"/>
    <property type="match status" value="1"/>
</dbReference>
<dbReference type="PIRSF" id="PIRSF037677">
    <property type="entry name" value="DNA_mis_repair_Msh6"/>
    <property type="match status" value="1"/>
</dbReference>
<evidence type="ECO:0000313" key="10">
    <source>
        <dbReference type="EMBL" id="KAK4535677.1"/>
    </source>
</evidence>
<evidence type="ECO:0000256" key="5">
    <source>
        <dbReference type="ARBA" id="ARBA00023125"/>
    </source>
</evidence>
<reference evidence="10 11" key="1">
    <citation type="submission" date="2022-07" db="EMBL/GenBank/DDBJ databases">
        <title>Genome-wide signatures of adaptation to extreme environments.</title>
        <authorList>
            <person name="Cho C.H."/>
            <person name="Yoon H.S."/>
        </authorList>
    </citation>
    <scope>NUCLEOTIDE SEQUENCE [LARGE SCALE GENOMIC DNA]</scope>
    <source>
        <strain evidence="10 11">DBV 063 E5</strain>
    </source>
</reference>
<dbReference type="SUPFAM" id="SSF55271">
    <property type="entry name" value="DNA repair protein MutS, domain I"/>
    <property type="match status" value="1"/>
</dbReference>
<comment type="function">
    <text evidence="7">Component of the post-replicative DNA mismatch repair system (MMR).</text>
</comment>
<dbReference type="InterPro" id="IPR036678">
    <property type="entry name" value="MutS_con_dom_sf"/>
</dbReference>
<dbReference type="Pfam" id="PF05188">
    <property type="entry name" value="MutS_II"/>
    <property type="match status" value="1"/>
</dbReference>
<dbReference type="GO" id="GO:0005524">
    <property type="term" value="F:ATP binding"/>
    <property type="evidence" value="ECO:0007669"/>
    <property type="project" value="UniProtKB-KW"/>
</dbReference>
<dbReference type="InterPro" id="IPR007695">
    <property type="entry name" value="DNA_mismatch_repair_MutS-lik_N"/>
</dbReference>
<keyword evidence="4" id="KW-0067">ATP-binding</keyword>
<comment type="similarity">
    <text evidence="1 7">Belongs to the DNA mismatch repair MutS family.</text>
</comment>
<dbReference type="GO" id="GO:0030983">
    <property type="term" value="F:mismatched DNA binding"/>
    <property type="evidence" value="ECO:0007669"/>
    <property type="project" value="InterPro"/>
</dbReference>
<keyword evidence="2 7" id="KW-0547">Nucleotide-binding</keyword>
<dbReference type="AlphaFoldDB" id="A0AAV9ITM8"/>
<dbReference type="InterPro" id="IPR045076">
    <property type="entry name" value="MutS"/>
</dbReference>
<proteinExistence type="inferred from homology"/>
<dbReference type="SMART" id="SM00533">
    <property type="entry name" value="MUTSd"/>
    <property type="match status" value="1"/>
</dbReference>
<dbReference type="Gene3D" id="1.10.1420.10">
    <property type="match status" value="3"/>
</dbReference>
<dbReference type="InterPro" id="IPR007860">
    <property type="entry name" value="DNA_mmatch_repair_MutS_con_dom"/>
</dbReference>
<dbReference type="InterPro" id="IPR016151">
    <property type="entry name" value="DNA_mismatch_repair_MutS_N"/>
</dbReference>
<dbReference type="PANTHER" id="PTHR11361">
    <property type="entry name" value="DNA MISMATCH REPAIR PROTEIN MUTS FAMILY MEMBER"/>
    <property type="match status" value="1"/>
</dbReference>
<evidence type="ECO:0000256" key="6">
    <source>
        <dbReference type="ARBA" id="ARBA00023204"/>
    </source>
</evidence>
<organism evidence="10 11">
    <name type="scientific">Cyanidium caldarium</name>
    <name type="common">Red alga</name>
    <dbReference type="NCBI Taxonomy" id="2771"/>
    <lineage>
        <taxon>Eukaryota</taxon>
        <taxon>Rhodophyta</taxon>
        <taxon>Bangiophyceae</taxon>
        <taxon>Cyanidiales</taxon>
        <taxon>Cyanidiaceae</taxon>
        <taxon>Cyanidium</taxon>
    </lineage>
</organism>
<keyword evidence="6 7" id="KW-0234">DNA repair</keyword>
<dbReference type="PANTHER" id="PTHR11361:SF34">
    <property type="entry name" value="DNA MISMATCH REPAIR PROTEIN MSH1, MITOCHONDRIAL"/>
    <property type="match status" value="1"/>
</dbReference>
<dbReference type="Gene3D" id="3.40.1170.10">
    <property type="entry name" value="DNA repair protein MutS, domain I"/>
    <property type="match status" value="1"/>
</dbReference>
<dbReference type="Pfam" id="PF01624">
    <property type="entry name" value="MutS_I"/>
    <property type="match status" value="1"/>
</dbReference>
<dbReference type="SUPFAM" id="SSF52540">
    <property type="entry name" value="P-loop containing nucleoside triphosphate hydrolases"/>
    <property type="match status" value="1"/>
</dbReference>
<protein>
    <recommendedName>
        <fullName evidence="9">DNA mismatch repair proteins mutS family domain-containing protein</fullName>
    </recommendedName>
</protein>
<dbReference type="InterPro" id="IPR027417">
    <property type="entry name" value="P-loop_NTPase"/>
</dbReference>
<dbReference type="SMART" id="SM00534">
    <property type="entry name" value="MUTSac"/>
    <property type="match status" value="1"/>
</dbReference>
<feature type="domain" description="DNA mismatch repair proteins mutS family" evidence="9">
    <location>
        <begin position="923"/>
        <end position="939"/>
    </location>
</feature>
<dbReference type="Proteomes" id="UP001301350">
    <property type="component" value="Unassembled WGS sequence"/>
</dbReference>
<evidence type="ECO:0000256" key="2">
    <source>
        <dbReference type="ARBA" id="ARBA00022741"/>
    </source>
</evidence>
<dbReference type="Gene3D" id="3.40.50.300">
    <property type="entry name" value="P-loop containing nucleotide triphosphate hydrolases"/>
    <property type="match status" value="1"/>
</dbReference>
<evidence type="ECO:0000259" key="9">
    <source>
        <dbReference type="PROSITE" id="PS00486"/>
    </source>
</evidence>
<dbReference type="InterPro" id="IPR017261">
    <property type="entry name" value="DNA_mismatch_repair_MutS/MSH"/>
</dbReference>
<dbReference type="SUPFAM" id="SSF48334">
    <property type="entry name" value="DNA repair protein MutS, domain III"/>
    <property type="match status" value="1"/>
</dbReference>
<dbReference type="GO" id="GO:0140664">
    <property type="term" value="F:ATP-dependent DNA damage sensor activity"/>
    <property type="evidence" value="ECO:0007669"/>
    <property type="project" value="InterPro"/>
</dbReference>
<name>A0AAV9ITM8_CYACA</name>
<keyword evidence="3 7" id="KW-0227">DNA damage</keyword>
<dbReference type="InterPro" id="IPR007861">
    <property type="entry name" value="DNA_mismatch_repair_MutS_clamp"/>
</dbReference>
<dbReference type="FunFam" id="3.40.50.300:FF:000870">
    <property type="entry name" value="MutS protein homolog 4"/>
    <property type="match status" value="1"/>
</dbReference>
<dbReference type="GO" id="GO:0005829">
    <property type="term" value="C:cytosol"/>
    <property type="evidence" value="ECO:0007669"/>
    <property type="project" value="TreeGrafter"/>
</dbReference>